<comment type="similarity">
    <text evidence="1">Belongs to the ROK (NagC/XylR) family.</text>
</comment>
<dbReference type="InterPro" id="IPR036390">
    <property type="entry name" value="WH_DNA-bd_sf"/>
</dbReference>
<evidence type="ECO:0000256" key="1">
    <source>
        <dbReference type="ARBA" id="ARBA00006479"/>
    </source>
</evidence>
<evidence type="ECO:0000313" key="4">
    <source>
        <dbReference type="Proteomes" id="UP001519363"/>
    </source>
</evidence>
<dbReference type="InterPro" id="IPR036388">
    <property type="entry name" value="WH-like_DNA-bd_sf"/>
</dbReference>
<evidence type="ECO:0000313" key="3">
    <source>
        <dbReference type="EMBL" id="MBP2477421.1"/>
    </source>
</evidence>
<dbReference type="Gene3D" id="1.10.10.10">
    <property type="entry name" value="Winged helix-like DNA-binding domain superfamily/Winged helix DNA-binding domain"/>
    <property type="match status" value="1"/>
</dbReference>
<dbReference type="PROSITE" id="PS01125">
    <property type="entry name" value="ROK"/>
    <property type="match status" value="1"/>
</dbReference>
<proteinExistence type="inferred from homology"/>
<dbReference type="RefSeq" id="WP_086787462.1">
    <property type="nucleotide sequence ID" value="NZ_JAGIOO010000001.1"/>
</dbReference>
<accession>A0ABS5ALI4</accession>
<protein>
    <submittedName>
        <fullName evidence="3">NBD/HSP70 family sugar kinase</fullName>
    </submittedName>
</protein>
<dbReference type="InterPro" id="IPR043129">
    <property type="entry name" value="ATPase_NBD"/>
</dbReference>
<dbReference type="InterPro" id="IPR000835">
    <property type="entry name" value="HTH_MarR-typ"/>
</dbReference>
<dbReference type="Gene3D" id="3.30.420.40">
    <property type="match status" value="2"/>
</dbReference>
<gene>
    <name evidence="3" type="ORF">JOF53_006293</name>
</gene>
<sequence length="416" mass="43844">MSEPSSTRPPASGANLNALRGHNSTLVLDLIRGTEGLSRVEIAQRTGLTAQAVSKIVARLMEDGLVAESGQAAPTVGKPRTLLRLLPEARFAVGAHVDRDELRFVLVDLAGTVLARRRVPMPATPTPDVVIPLLAQHSLGMVNSSAVPEDRLLGVGIGCPGPLDHHTGVVHQATNLPGWVDVPLRDRVAELTGLPVILDKDTNTAIVAEGWRGEGLREAALVYIGTGIGAGLVLGGAVHRGSRTNAGEFGHTTLVATGPRCACGRRGCVEVLCSPATVLARVRRRSGGAPDAPAPTDPSVLPAFQRLCAEARAGDKLARAELTRAARLLGGAIADLVNVLDIDHVVLAGRAVDAAREFYLREIDRALRTQIRSPEWQPVRVTVSDLEQDLVAAGAAMLLLSTFYGRQELGRTARSG</sequence>
<dbReference type="InterPro" id="IPR000600">
    <property type="entry name" value="ROK"/>
</dbReference>
<keyword evidence="3" id="KW-0418">Kinase</keyword>
<dbReference type="Pfam" id="PF12802">
    <property type="entry name" value="MarR_2"/>
    <property type="match status" value="1"/>
</dbReference>
<dbReference type="Proteomes" id="UP001519363">
    <property type="component" value="Unassembled WGS sequence"/>
</dbReference>
<dbReference type="EMBL" id="JAGIOO010000001">
    <property type="protein sequence ID" value="MBP2477421.1"/>
    <property type="molecule type" value="Genomic_DNA"/>
</dbReference>
<dbReference type="Pfam" id="PF00480">
    <property type="entry name" value="ROK"/>
    <property type="match status" value="1"/>
</dbReference>
<dbReference type="InterPro" id="IPR049874">
    <property type="entry name" value="ROK_cs"/>
</dbReference>
<keyword evidence="4" id="KW-1185">Reference proteome</keyword>
<comment type="caution">
    <text evidence="3">The sequence shown here is derived from an EMBL/GenBank/DDBJ whole genome shotgun (WGS) entry which is preliminary data.</text>
</comment>
<dbReference type="PANTHER" id="PTHR18964:SF173">
    <property type="entry name" value="GLUCOKINASE"/>
    <property type="match status" value="1"/>
</dbReference>
<reference evidence="3 4" key="1">
    <citation type="submission" date="2021-03" db="EMBL/GenBank/DDBJ databases">
        <title>Sequencing the genomes of 1000 actinobacteria strains.</title>
        <authorList>
            <person name="Klenk H.-P."/>
        </authorList>
    </citation>
    <scope>NUCLEOTIDE SEQUENCE [LARGE SCALE GENOMIC DNA]</scope>
    <source>
        <strain evidence="3 4">DSM 44580</strain>
    </source>
</reference>
<name>A0ABS5ALI4_9PSEU</name>
<organism evidence="3 4">
    <name type="scientific">Crossiella equi</name>
    <dbReference type="NCBI Taxonomy" id="130796"/>
    <lineage>
        <taxon>Bacteria</taxon>
        <taxon>Bacillati</taxon>
        <taxon>Actinomycetota</taxon>
        <taxon>Actinomycetes</taxon>
        <taxon>Pseudonocardiales</taxon>
        <taxon>Pseudonocardiaceae</taxon>
        <taxon>Crossiella</taxon>
    </lineage>
</organism>
<feature type="domain" description="HTH marR-type" evidence="2">
    <location>
        <begin position="26"/>
        <end position="67"/>
    </location>
</feature>
<dbReference type="SUPFAM" id="SSF46785">
    <property type="entry name" value="Winged helix' DNA-binding domain"/>
    <property type="match status" value="1"/>
</dbReference>
<keyword evidence="3" id="KW-0808">Transferase</keyword>
<dbReference type="PANTHER" id="PTHR18964">
    <property type="entry name" value="ROK (REPRESSOR, ORF, KINASE) FAMILY"/>
    <property type="match status" value="1"/>
</dbReference>
<evidence type="ECO:0000259" key="2">
    <source>
        <dbReference type="Pfam" id="PF12802"/>
    </source>
</evidence>
<dbReference type="GO" id="GO:0016301">
    <property type="term" value="F:kinase activity"/>
    <property type="evidence" value="ECO:0007669"/>
    <property type="project" value="UniProtKB-KW"/>
</dbReference>
<dbReference type="SUPFAM" id="SSF53067">
    <property type="entry name" value="Actin-like ATPase domain"/>
    <property type="match status" value="1"/>
</dbReference>